<name>A0ABS8CQG9_9RHOB</name>
<organism evidence="2 3">
    <name type="scientific">Pseudogemmobacter faecipullorum</name>
    <dbReference type="NCBI Taxonomy" id="2755041"/>
    <lineage>
        <taxon>Bacteria</taxon>
        <taxon>Pseudomonadati</taxon>
        <taxon>Pseudomonadota</taxon>
        <taxon>Alphaproteobacteria</taxon>
        <taxon>Rhodobacterales</taxon>
        <taxon>Paracoccaceae</taxon>
        <taxon>Pseudogemmobacter</taxon>
    </lineage>
</organism>
<sequence length="236" mass="24567">MPQRKLSILVLLLALAFAAAPLLSGGFNGFKPEQFPVTDAWPAQPAGWAFSIWGLIYLALIVAAVLGLMRGGLEWARVAGPLGVSLGVGVFWIAAANHAPLLATAMIVVMAGFAISAWLRSGPVLWQRLPLGLYAGWLTAATGVALSAVLTGYGLLPARTAAVLMLLAVLAVAVVILTRPRSDWTYAPALLWALIGVIAANLDPLSPTLVGLCGAGGALIAVLAISRSRASYRRVR</sequence>
<feature type="transmembrane region" description="Helical" evidence="1">
    <location>
        <begin position="131"/>
        <end position="150"/>
    </location>
</feature>
<reference evidence="2 3" key="1">
    <citation type="submission" date="2020-07" db="EMBL/GenBank/DDBJ databases">
        <title>Pseudogemmobacter sp. nov., isolated from poultry manure in Taiwan.</title>
        <authorList>
            <person name="Lin S.-Y."/>
            <person name="Tang Y.-S."/>
            <person name="Young C.-C."/>
        </authorList>
    </citation>
    <scope>NUCLEOTIDE SEQUENCE [LARGE SCALE GENOMIC DNA]</scope>
    <source>
        <strain evidence="2 3">CC-YST710</strain>
    </source>
</reference>
<accession>A0ABS8CQG9</accession>
<feature type="transmembrane region" description="Helical" evidence="1">
    <location>
        <begin position="48"/>
        <end position="68"/>
    </location>
</feature>
<evidence type="ECO:0000256" key="1">
    <source>
        <dbReference type="SAM" id="Phobius"/>
    </source>
</evidence>
<feature type="transmembrane region" description="Helical" evidence="1">
    <location>
        <begin position="101"/>
        <end position="119"/>
    </location>
</feature>
<proteinExistence type="predicted"/>
<evidence type="ECO:0008006" key="4">
    <source>
        <dbReference type="Google" id="ProtNLM"/>
    </source>
</evidence>
<evidence type="ECO:0000313" key="3">
    <source>
        <dbReference type="Proteomes" id="UP001198571"/>
    </source>
</evidence>
<dbReference type="EMBL" id="JACDXX010000018">
    <property type="protein sequence ID" value="MCB5411624.1"/>
    <property type="molecule type" value="Genomic_DNA"/>
</dbReference>
<feature type="transmembrane region" description="Helical" evidence="1">
    <location>
        <begin position="184"/>
        <end position="202"/>
    </location>
</feature>
<keyword evidence="1" id="KW-0812">Transmembrane</keyword>
<keyword evidence="1" id="KW-0472">Membrane</keyword>
<evidence type="ECO:0000313" key="2">
    <source>
        <dbReference type="EMBL" id="MCB5411624.1"/>
    </source>
</evidence>
<keyword evidence="1" id="KW-1133">Transmembrane helix</keyword>
<feature type="transmembrane region" description="Helical" evidence="1">
    <location>
        <begin position="75"/>
        <end position="95"/>
    </location>
</feature>
<dbReference type="Proteomes" id="UP001198571">
    <property type="component" value="Unassembled WGS sequence"/>
</dbReference>
<gene>
    <name evidence="2" type="ORF">H0485_16655</name>
</gene>
<protein>
    <recommendedName>
        <fullName evidence="4">Tryptophan-rich sensory protein</fullName>
    </recommendedName>
</protein>
<feature type="transmembrane region" description="Helical" evidence="1">
    <location>
        <begin position="208"/>
        <end position="226"/>
    </location>
</feature>
<dbReference type="RefSeq" id="WP_226937088.1">
    <property type="nucleotide sequence ID" value="NZ_JACDXX010000018.1"/>
</dbReference>
<feature type="transmembrane region" description="Helical" evidence="1">
    <location>
        <begin position="156"/>
        <end position="177"/>
    </location>
</feature>
<keyword evidence="3" id="KW-1185">Reference proteome</keyword>
<comment type="caution">
    <text evidence="2">The sequence shown here is derived from an EMBL/GenBank/DDBJ whole genome shotgun (WGS) entry which is preliminary data.</text>
</comment>